<evidence type="ECO:0000256" key="2">
    <source>
        <dbReference type="ARBA" id="ARBA00022692"/>
    </source>
</evidence>
<evidence type="ECO:0000313" key="7">
    <source>
        <dbReference type="EMBL" id="SUO04380.1"/>
    </source>
</evidence>
<keyword evidence="7" id="KW-0547">Nucleotide-binding</keyword>
<dbReference type="GO" id="GO:0015421">
    <property type="term" value="F:ABC-type oligopeptide transporter activity"/>
    <property type="evidence" value="ECO:0007669"/>
    <property type="project" value="TreeGrafter"/>
</dbReference>
<dbReference type="InterPro" id="IPR011527">
    <property type="entry name" value="ABC1_TM_dom"/>
</dbReference>
<organism evidence="7 8">
    <name type="scientific">Faecalicoccus pleomorphus</name>
    <dbReference type="NCBI Taxonomy" id="1323"/>
    <lineage>
        <taxon>Bacteria</taxon>
        <taxon>Bacillati</taxon>
        <taxon>Bacillota</taxon>
        <taxon>Erysipelotrichia</taxon>
        <taxon>Erysipelotrichales</taxon>
        <taxon>Erysipelotrichaceae</taxon>
        <taxon>Faecalicoccus</taxon>
    </lineage>
</organism>
<evidence type="ECO:0000259" key="6">
    <source>
        <dbReference type="PROSITE" id="PS50929"/>
    </source>
</evidence>
<dbReference type="GeneID" id="77462253"/>
<dbReference type="InterPro" id="IPR039421">
    <property type="entry name" value="Type_1_exporter"/>
</dbReference>
<dbReference type="GO" id="GO:0005524">
    <property type="term" value="F:ATP binding"/>
    <property type="evidence" value="ECO:0007669"/>
    <property type="project" value="UniProtKB-KW"/>
</dbReference>
<dbReference type="Pfam" id="PF00664">
    <property type="entry name" value="ABC_membrane"/>
    <property type="match status" value="1"/>
</dbReference>
<feature type="transmembrane region" description="Helical" evidence="5">
    <location>
        <begin position="24"/>
        <end position="49"/>
    </location>
</feature>
<name>A0A380LP60_9FIRM</name>
<dbReference type="PANTHER" id="PTHR43394:SF1">
    <property type="entry name" value="ATP-BINDING CASSETTE SUB-FAMILY B MEMBER 10, MITOCHONDRIAL"/>
    <property type="match status" value="1"/>
</dbReference>
<keyword evidence="7" id="KW-0067">ATP-binding</keyword>
<comment type="subcellular location">
    <subcellularLocation>
        <location evidence="1">Cell membrane</location>
        <topology evidence="1">Multi-pass membrane protein</topology>
    </subcellularLocation>
</comment>
<feature type="transmembrane region" description="Helical" evidence="5">
    <location>
        <begin position="166"/>
        <end position="184"/>
    </location>
</feature>
<feature type="transmembrane region" description="Helical" evidence="5">
    <location>
        <begin position="140"/>
        <end position="160"/>
    </location>
</feature>
<dbReference type="EMBL" id="UHFX01000003">
    <property type="protein sequence ID" value="SUO04380.1"/>
    <property type="molecule type" value="Genomic_DNA"/>
</dbReference>
<proteinExistence type="predicted"/>
<keyword evidence="3 5" id="KW-1133">Transmembrane helix</keyword>
<feature type="transmembrane region" description="Helical" evidence="5">
    <location>
        <begin position="251"/>
        <end position="273"/>
    </location>
</feature>
<keyword evidence="8" id="KW-1185">Reference proteome</keyword>
<dbReference type="AlphaFoldDB" id="A0A380LP60"/>
<dbReference type="Proteomes" id="UP000255523">
    <property type="component" value="Unassembled WGS sequence"/>
</dbReference>
<keyword evidence="2 5" id="KW-0812">Transmembrane</keyword>
<dbReference type="PROSITE" id="PS50929">
    <property type="entry name" value="ABC_TM1F"/>
    <property type="match status" value="1"/>
</dbReference>
<protein>
    <submittedName>
        <fullName evidence="7">Putative ABC transporter, ATP-binding/permease protein</fullName>
    </submittedName>
</protein>
<evidence type="ECO:0000256" key="5">
    <source>
        <dbReference type="SAM" id="Phobius"/>
    </source>
</evidence>
<evidence type="ECO:0000313" key="8">
    <source>
        <dbReference type="Proteomes" id="UP000255523"/>
    </source>
</evidence>
<dbReference type="SUPFAM" id="SSF90123">
    <property type="entry name" value="ABC transporter transmembrane region"/>
    <property type="match status" value="1"/>
</dbReference>
<sequence>MKEQKKGSPLGTLWSWGKAHHGKFVFSIILAILGVACQMIPYFCVVNVISKMFAGETAFSAYLPVCLVALAGYCGKVLFSNLSTVISHNAAYSTLRDLRERVVEKLAKVPMGTILDTPSGHYKSIIVDRIEGMEIPFAHLLPEMTSNMLVPLFIIVYLFVLDWRMALLSLATLFIGLVIMSIGMRNYATEGAGAMAASKKMADAVVEYIGGIEVVKAFSQSAGSYEKYADAVRGNADYYIKWMANSQKTMCSYNAVIPSVLLSVLPGGMALWLSGSLETMTFC</sequence>
<reference evidence="7 8" key="1">
    <citation type="submission" date="2018-06" db="EMBL/GenBank/DDBJ databases">
        <authorList>
            <consortium name="Pathogen Informatics"/>
            <person name="Doyle S."/>
        </authorList>
    </citation>
    <scope>NUCLEOTIDE SEQUENCE [LARGE SCALE GENOMIC DNA]</scope>
    <source>
        <strain evidence="7 8">NCTC11087</strain>
    </source>
</reference>
<dbReference type="RefSeq" id="WP_022789430.1">
    <property type="nucleotide sequence ID" value="NZ_UHFX01000003.1"/>
</dbReference>
<feature type="transmembrane region" description="Helical" evidence="5">
    <location>
        <begin position="61"/>
        <end position="79"/>
    </location>
</feature>
<feature type="domain" description="ABC transmembrane type-1" evidence="6">
    <location>
        <begin position="25"/>
        <end position="283"/>
    </location>
</feature>
<dbReference type="InterPro" id="IPR036640">
    <property type="entry name" value="ABC1_TM_sf"/>
</dbReference>
<dbReference type="GO" id="GO:0005886">
    <property type="term" value="C:plasma membrane"/>
    <property type="evidence" value="ECO:0007669"/>
    <property type="project" value="UniProtKB-SubCell"/>
</dbReference>
<evidence type="ECO:0000256" key="3">
    <source>
        <dbReference type="ARBA" id="ARBA00022989"/>
    </source>
</evidence>
<keyword evidence="4 5" id="KW-0472">Membrane</keyword>
<dbReference type="PANTHER" id="PTHR43394">
    <property type="entry name" value="ATP-DEPENDENT PERMEASE MDL1, MITOCHONDRIAL"/>
    <property type="match status" value="1"/>
</dbReference>
<evidence type="ECO:0000256" key="1">
    <source>
        <dbReference type="ARBA" id="ARBA00004651"/>
    </source>
</evidence>
<dbReference type="Gene3D" id="1.20.1560.10">
    <property type="entry name" value="ABC transporter type 1, transmembrane domain"/>
    <property type="match status" value="1"/>
</dbReference>
<evidence type="ECO:0000256" key="4">
    <source>
        <dbReference type="ARBA" id="ARBA00023136"/>
    </source>
</evidence>
<accession>A0A380LP60</accession>
<gene>
    <name evidence="7" type="primary">cydD</name>
    <name evidence="7" type="ORF">NCTC11087_01293</name>
</gene>